<dbReference type="EMBL" id="MCRJ01000024">
    <property type="protein sequence ID" value="ODN71307.1"/>
    <property type="molecule type" value="Genomic_DNA"/>
</dbReference>
<accession>A0A1E3H4N9</accession>
<keyword evidence="1" id="KW-0472">Membrane</keyword>
<protein>
    <submittedName>
        <fullName evidence="2">Uncharacterized protein</fullName>
    </submittedName>
</protein>
<proteinExistence type="predicted"/>
<feature type="transmembrane region" description="Helical" evidence="1">
    <location>
        <begin position="70"/>
        <end position="93"/>
    </location>
</feature>
<evidence type="ECO:0000313" key="2">
    <source>
        <dbReference type="EMBL" id="ODN71307.1"/>
    </source>
</evidence>
<dbReference type="RefSeq" id="WP_069306285.1">
    <property type="nucleotide sequence ID" value="NZ_MCRJ01000024.1"/>
</dbReference>
<keyword evidence="1" id="KW-1133">Transmembrane helix</keyword>
<sequence>MLRFLLRLAGLAVFTASFIALIADGVRTISSDRLVVTPLGATWFALSPSSLNAAQAGVRDTLGDLAWDPLLVTLLAAPTFVVGGLLGLLLMYLGRRGTRRPQA</sequence>
<evidence type="ECO:0000313" key="3">
    <source>
        <dbReference type="Proteomes" id="UP000094622"/>
    </source>
</evidence>
<comment type="caution">
    <text evidence="2">The sequence shown here is derived from an EMBL/GenBank/DDBJ whole genome shotgun (WGS) entry which is preliminary data.</text>
</comment>
<dbReference type="Proteomes" id="UP000094622">
    <property type="component" value="Unassembled WGS sequence"/>
</dbReference>
<dbReference type="AlphaFoldDB" id="A0A1E3H4N9"/>
<keyword evidence="1" id="KW-0812">Transmembrane</keyword>
<organism evidence="2 3">
    <name type="scientific">Methylobrevis pamukkalensis</name>
    <dbReference type="NCBI Taxonomy" id="1439726"/>
    <lineage>
        <taxon>Bacteria</taxon>
        <taxon>Pseudomonadati</taxon>
        <taxon>Pseudomonadota</taxon>
        <taxon>Alphaproteobacteria</taxon>
        <taxon>Hyphomicrobiales</taxon>
        <taxon>Pleomorphomonadaceae</taxon>
        <taxon>Methylobrevis</taxon>
    </lineage>
</organism>
<gene>
    <name evidence="2" type="ORF">A6302_01343</name>
</gene>
<reference evidence="2 3" key="1">
    <citation type="submission" date="2016-07" db="EMBL/GenBank/DDBJ databases">
        <title>Draft Genome Sequence of Methylobrevis pamukkalensis PK2.</title>
        <authorList>
            <person name="Vasilenko O.V."/>
            <person name="Doronina N.V."/>
            <person name="Shmareva M.N."/>
            <person name="Tarlachkov S.V."/>
            <person name="Mustakhimov I."/>
            <person name="Trotsenko Y.A."/>
        </authorList>
    </citation>
    <scope>NUCLEOTIDE SEQUENCE [LARGE SCALE GENOMIC DNA]</scope>
    <source>
        <strain evidence="2 3">PK2</strain>
    </source>
</reference>
<name>A0A1E3H4N9_9HYPH</name>
<keyword evidence="3" id="KW-1185">Reference proteome</keyword>
<evidence type="ECO:0000256" key="1">
    <source>
        <dbReference type="SAM" id="Phobius"/>
    </source>
</evidence>
<dbReference type="OrthoDB" id="7679120at2"/>